<gene>
    <name evidence="2" type="ORF">KMZ29_02620</name>
</gene>
<evidence type="ECO:0000256" key="1">
    <source>
        <dbReference type="SAM" id="MobiDB-lite"/>
    </source>
</evidence>
<dbReference type="RefSeq" id="WP_215622348.1">
    <property type="nucleotide sequence ID" value="NZ_CP076134.1"/>
</dbReference>
<dbReference type="Proteomes" id="UP000680839">
    <property type="component" value="Chromosome"/>
</dbReference>
<reference evidence="2" key="1">
    <citation type="submission" date="2021-06" db="EMBL/GenBank/DDBJ databases">
        <title>Bradyrhizobium sp. S2-20-1 Genome sequencing.</title>
        <authorList>
            <person name="Jin L."/>
        </authorList>
    </citation>
    <scope>NUCLEOTIDE SEQUENCE</scope>
    <source>
        <strain evidence="2">S2-20-1</strain>
    </source>
</reference>
<organism evidence="2 3">
    <name type="scientific">Bradyrhizobium sediminis</name>
    <dbReference type="NCBI Taxonomy" id="2840469"/>
    <lineage>
        <taxon>Bacteria</taxon>
        <taxon>Pseudomonadati</taxon>
        <taxon>Pseudomonadota</taxon>
        <taxon>Alphaproteobacteria</taxon>
        <taxon>Hyphomicrobiales</taxon>
        <taxon>Nitrobacteraceae</taxon>
        <taxon>Bradyrhizobium</taxon>
    </lineage>
</organism>
<proteinExistence type="predicted"/>
<evidence type="ECO:0000313" key="3">
    <source>
        <dbReference type="Proteomes" id="UP000680839"/>
    </source>
</evidence>
<dbReference type="AlphaFoldDB" id="A0A975RMQ1"/>
<accession>A0A975RMQ1</accession>
<dbReference type="Gene3D" id="1.10.10.2830">
    <property type="match status" value="1"/>
</dbReference>
<evidence type="ECO:0008006" key="4">
    <source>
        <dbReference type="Google" id="ProtNLM"/>
    </source>
</evidence>
<sequence>MADYSRDAKGEEYVSPPQSGDPIDRTLPHGAEISAKGLILPYSLDPDQWKELGTKLSDIHGGMQWAIGDWWAYGDEKYGQRKAAAIAKKLPYEFGSLMNLGRVARRVTSSFRNEALSYSHHVAVAALPPEDQKKYLERSVKLEWSVSKLQGALAARRERAGLDDVRRKDSSLEEGAESLSLVGGHNSSFADLDHFECVSDLLKRARRVLSLVFNSASLEQADENTVDELVSAVSRAADHWTELARELKEYQEMRAGRGKSRSNRFLN</sequence>
<protein>
    <recommendedName>
        <fullName evidence="4">DUF3102 domain-containing protein</fullName>
    </recommendedName>
</protein>
<feature type="compositionally biased region" description="Basic and acidic residues" evidence="1">
    <location>
        <begin position="1"/>
        <end position="12"/>
    </location>
</feature>
<feature type="region of interest" description="Disordered" evidence="1">
    <location>
        <begin position="1"/>
        <end position="26"/>
    </location>
</feature>
<name>A0A975RMQ1_9BRAD</name>
<evidence type="ECO:0000313" key="2">
    <source>
        <dbReference type="EMBL" id="QWG13650.1"/>
    </source>
</evidence>
<dbReference type="EMBL" id="CP076134">
    <property type="protein sequence ID" value="QWG13650.1"/>
    <property type="molecule type" value="Genomic_DNA"/>
</dbReference>